<dbReference type="EMBL" id="JAPQKO010000006">
    <property type="protein sequence ID" value="KAJ5156257.1"/>
    <property type="molecule type" value="Genomic_DNA"/>
</dbReference>
<gene>
    <name evidence="1" type="ORF">N7492_009060</name>
</gene>
<reference evidence="1" key="1">
    <citation type="submission" date="2022-11" db="EMBL/GenBank/DDBJ databases">
        <authorList>
            <person name="Petersen C."/>
        </authorList>
    </citation>
    <scope>NUCLEOTIDE SEQUENCE</scope>
    <source>
        <strain evidence="1">IBT 21917</strain>
    </source>
</reference>
<evidence type="ECO:0000313" key="2">
    <source>
        <dbReference type="Proteomes" id="UP001146351"/>
    </source>
</evidence>
<comment type="caution">
    <text evidence="1">The sequence shown here is derived from an EMBL/GenBank/DDBJ whole genome shotgun (WGS) entry which is preliminary data.</text>
</comment>
<sequence>MAISSTTEDPTGTEDTALVKDLRLATDPSIIQEEPACMEADEESDEEASYIDDVFEESWEDIRDMNNDDLDEMLWVWAEDFMIHFTRRDSIPEPILRDTEAIFKGLEARPGLDLDLIMESRIHAAMVAIGMLPDNESMFPHRARGLVLKWEYEHPELRHERWNRIPSKWILVIVPMKWKYLH</sequence>
<reference evidence="1" key="2">
    <citation type="journal article" date="2023" name="IMA Fungus">
        <title>Comparative genomic study of the Penicillium genus elucidates a diverse pangenome and 15 lateral gene transfer events.</title>
        <authorList>
            <person name="Petersen C."/>
            <person name="Sorensen T."/>
            <person name="Nielsen M.R."/>
            <person name="Sondergaard T.E."/>
            <person name="Sorensen J.L."/>
            <person name="Fitzpatrick D.A."/>
            <person name="Frisvad J.C."/>
            <person name="Nielsen K.L."/>
        </authorList>
    </citation>
    <scope>NUCLEOTIDE SEQUENCE</scope>
    <source>
        <strain evidence="1">IBT 21917</strain>
    </source>
</reference>
<organism evidence="1 2">
    <name type="scientific">Penicillium capsulatum</name>
    <dbReference type="NCBI Taxonomy" id="69766"/>
    <lineage>
        <taxon>Eukaryota</taxon>
        <taxon>Fungi</taxon>
        <taxon>Dikarya</taxon>
        <taxon>Ascomycota</taxon>
        <taxon>Pezizomycotina</taxon>
        <taxon>Eurotiomycetes</taxon>
        <taxon>Eurotiomycetidae</taxon>
        <taxon>Eurotiales</taxon>
        <taxon>Aspergillaceae</taxon>
        <taxon>Penicillium</taxon>
    </lineage>
</organism>
<protein>
    <submittedName>
        <fullName evidence="1">Uncharacterized protein</fullName>
    </submittedName>
</protein>
<dbReference type="Proteomes" id="UP001146351">
    <property type="component" value="Unassembled WGS sequence"/>
</dbReference>
<accession>A0A9W9HSB3</accession>
<keyword evidence="2" id="KW-1185">Reference proteome</keyword>
<dbReference type="AlphaFoldDB" id="A0A9W9HSB3"/>
<evidence type="ECO:0000313" key="1">
    <source>
        <dbReference type="EMBL" id="KAJ5156257.1"/>
    </source>
</evidence>
<name>A0A9W9HSB3_9EURO</name>
<proteinExistence type="predicted"/>